<evidence type="ECO:0000313" key="3">
    <source>
        <dbReference type="RefSeq" id="XP_026688517.1"/>
    </source>
</evidence>
<dbReference type="AlphaFoldDB" id="A0A3Q0JJF6"/>
<gene>
    <name evidence="3" type="primary">LOC103522713</name>
</gene>
<evidence type="ECO:0000313" key="2">
    <source>
        <dbReference type="Proteomes" id="UP000079169"/>
    </source>
</evidence>
<dbReference type="KEGG" id="dci:103522713"/>
<name>A0A3Q0JJF6_DIACI</name>
<sequence length="170" mass="19948">NTCLQSKSYSTLHRTRFNKFDKPYHNIVKHSYSTKPTKAKKSNLDTEMRCHVFTIATLYRTRFNKFDKPYHNIVKHSYSTKPTKAKKSNLDTEISKVLDEYKSLDPVANAVRIREIKPIVALIQAIDQVKNDMKSLDDLKSDKSEDKEMNSLLEDEMKSYKEQLQQLEQE</sequence>
<feature type="region of interest" description="Disordered" evidence="1">
    <location>
        <begin position="134"/>
        <end position="170"/>
    </location>
</feature>
<proteinExistence type="predicted"/>
<evidence type="ECO:0000256" key="1">
    <source>
        <dbReference type="SAM" id="MobiDB-lite"/>
    </source>
</evidence>
<dbReference type="GeneID" id="103522713"/>
<dbReference type="RefSeq" id="XP_026688517.1">
    <property type="nucleotide sequence ID" value="XM_026832716.1"/>
</dbReference>
<protein>
    <submittedName>
        <fullName evidence="3">Uncharacterized protein LOC103522713</fullName>
    </submittedName>
</protein>
<dbReference type="Gene3D" id="6.10.140.1950">
    <property type="match status" value="1"/>
</dbReference>
<keyword evidence="2" id="KW-1185">Reference proteome</keyword>
<accession>A0A3Q0JJF6</accession>
<dbReference type="PaxDb" id="121845-A0A3Q0JJF6"/>
<feature type="non-terminal residue" evidence="3">
    <location>
        <position position="1"/>
    </location>
</feature>
<reference evidence="3" key="1">
    <citation type="submission" date="2025-08" db="UniProtKB">
        <authorList>
            <consortium name="RefSeq"/>
        </authorList>
    </citation>
    <scope>IDENTIFICATION</scope>
</reference>
<dbReference type="Proteomes" id="UP000079169">
    <property type="component" value="Unplaced"/>
</dbReference>
<organism evidence="2 3">
    <name type="scientific">Diaphorina citri</name>
    <name type="common">Asian citrus psyllid</name>
    <dbReference type="NCBI Taxonomy" id="121845"/>
    <lineage>
        <taxon>Eukaryota</taxon>
        <taxon>Metazoa</taxon>
        <taxon>Ecdysozoa</taxon>
        <taxon>Arthropoda</taxon>
        <taxon>Hexapoda</taxon>
        <taxon>Insecta</taxon>
        <taxon>Pterygota</taxon>
        <taxon>Neoptera</taxon>
        <taxon>Paraneoptera</taxon>
        <taxon>Hemiptera</taxon>
        <taxon>Sternorrhyncha</taxon>
        <taxon>Psylloidea</taxon>
        <taxon>Psyllidae</taxon>
        <taxon>Diaphorininae</taxon>
        <taxon>Diaphorina</taxon>
    </lineage>
</organism>
<feature type="non-terminal residue" evidence="3">
    <location>
        <position position="170"/>
    </location>
</feature>
<feature type="compositionally biased region" description="Basic and acidic residues" evidence="1">
    <location>
        <begin position="134"/>
        <end position="161"/>
    </location>
</feature>